<protein>
    <submittedName>
        <fullName evidence="2">Uncharacterized protein</fullName>
    </submittedName>
</protein>
<evidence type="ECO:0000313" key="3">
    <source>
        <dbReference type="Proteomes" id="UP000823963"/>
    </source>
</evidence>
<organism evidence="2 3">
    <name type="scientific">Candidatus Ligilactobacillus excrementigallinarum</name>
    <dbReference type="NCBI Taxonomy" id="2838641"/>
    <lineage>
        <taxon>Bacteria</taxon>
        <taxon>Bacillati</taxon>
        <taxon>Bacillota</taxon>
        <taxon>Bacilli</taxon>
        <taxon>Lactobacillales</taxon>
        <taxon>Lactobacillaceae</taxon>
        <taxon>Ligilactobacillus</taxon>
    </lineage>
</organism>
<reference evidence="2" key="1">
    <citation type="journal article" date="2021" name="PeerJ">
        <title>Extensive microbial diversity within the chicken gut microbiome revealed by metagenomics and culture.</title>
        <authorList>
            <person name="Gilroy R."/>
            <person name="Ravi A."/>
            <person name="Getino M."/>
            <person name="Pursley I."/>
            <person name="Horton D.L."/>
            <person name="Alikhan N.F."/>
            <person name="Baker D."/>
            <person name="Gharbi K."/>
            <person name="Hall N."/>
            <person name="Watson M."/>
            <person name="Adriaenssens E.M."/>
            <person name="Foster-Nyarko E."/>
            <person name="Jarju S."/>
            <person name="Secka A."/>
            <person name="Antonio M."/>
            <person name="Oren A."/>
            <person name="Chaudhuri R.R."/>
            <person name="La Ragione R."/>
            <person name="Hildebrand F."/>
            <person name="Pallen M.J."/>
        </authorList>
    </citation>
    <scope>NUCLEOTIDE SEQUENCE</scope>
    <source>
        <strain evidence="2">6627</strain>
    </source>
</reference>
<evidence type="ECO:0000313" key="2">
    <source>
        <dbReference type="EMBL" id="HIX01856.1"/>
    </source>
</evidence>
<evidence type="ECO:0000256" key="1">
    <source>
        <dbReference type="SAM" id="Coils"/>
    </source>
</evidence>
<proteinExistence type="predicted"/>
<keyword evidence="1" id="KW-0175">Coiled coil</keyword>
<name>A0A9D2AA09_9LACO</name>
<reference evidence="2" key="2">
    <citation type="submission" date="2021-04" db="EMBL/GenBank/DDBJ databases">
        <authorList>
            <person name="Gilroy R."/>
        </authorList>
    </citation>
    <scope>NUCLEOTIDE SEQUENCE</scope>
    <source>
        <strain evidence="2">6627</strain>
    </source>
</reference>
<dbReference type="Proteomes" id="UP000823963">
    <property type="component" value="Unassembled WGS sequence"/>
</dbReference>
<feature type="coiled-coil region" evidence="1">
    <location>
        <begin position="127"/>
        <end position="154"/>
    </location>
</feature>
<comment type="caution">
    <text evidence="2">The sequence shown here is derived from an EMBL/GenBank/DDBJ whole genome shotgun (WGS) entry which is preliminary data.</text>
</comment>
<accession>A0A9D2AA09</accession>
<dbReference type="EMBL" id="DXFP01000030">
    <property type="protein sequence ID" value="HIX01856.1"/>
    <property type="molecule type" value="Genomic_DNA"/>
</dbReference>
<dbReference type="AlphaFoldDB" id="A0A9D2AA09"/>
<sequence>MQIKVKDFIDQVVDGDFISSEMQTPIEDLDSAIKQSVSDFQTSVAQNKLSQQIILVQGFNEEIRIRLESGIINLPFANINRVDNFFDELEAQVPLNLYLIVEAADLNQSKFRIDEVSSVSQVIDDPAQTAKHVIEMVNQQIDQLQANVKQAEEKD</sequence>
<gene>
    <name evidence="2" type="ORF">H9861_03785</name>
</gene>